<keyword evidence="2" id="KW-1133">Transmembrane helix</keyword>
<evidence type="ECO:0000256" key="2">
    <source>
        <dbReference type="SAM" id="Phobius"/>
    </source>
</evidence>
<dbReference type="AlphaFoldDB" id="A0A8J3SY96"/>
<evidence type="ECO:0000313" key="3">
    <source>
        <dbReference type="EMBL" id="GII01006.1"/>
    </source>
</evidence>
<feature type="transmembrane region" description="Helical" evidence="2">
    <location>
        <begin position="132"/>
        <end position="153"/>
    </location>
</feature>
<reference evidence="3" key="1">
    <citation type="submission" date="2021-01" db="EMBL/GenBank/DDBJ databases">
        <title>Whole genome shotgun sequence of Planobispora takensis NBRC 109077.</title>
        <authorList>
            <person name="Komaki H."/>
            <person name="Tamura T."/>
        </authorList>
    </citation>
    <scope>NUCLEOTIDE SEQUENCE</scope>
    <source>
        <strain evidence="3">NBRC 109077</strain>
    </source>
</reference>
<comment type="caution">
    <text evidence="3">The sequence shown here is derived from an EMBL/GenBank/DDBJ whole genome shotgun (WGS) entry which is preliminary data.</text>
</comment>
<keyword evidence="2" id="KW-0472">Membrane</keyword>
<feature type="region of interest" description="Disordered" evidence="1">
    <location>
        <begin position="161"/>
        <end position="185"/>
    </location>
</feature>
<name>A0A8J3SY96_9ACTN</name>
<feature type="region of interest" description="Disordered" evidence="1">
    <location>
        <begin position="1"/>
        <end position="117"/>
    </location>
</feature>
<dbReference type="EMBL" id="BOOK01000020">
    <property type="protein sequence ID" value="GII01006.1"/>
    <property type="molecule type" value="Genomic_DNA"/>
</dbReference>
<evidence type="ECO:0000313" key="4">
    <source>
        <dbReference type="Proteomes" id="UP000634476"/>
    </source>
</evidence>
<proteinExistence type="predicted"/>
<dbReference type="RefSeq" id="WP_203875397.1">
    <property type="nucleotide sequence ID" value="NZ_BOOK01000020.1"/>
</dbReference>
<protein>
    <submittedName>
        <fullName evidence="3">Uncharacterized protein</fullName>
    </submittedName>
</protein>
<evidence type="ECO:0000256" key="1">
    <source>
        <dbReference type="SAM" id="MobiDB-lite"/>
    </source>
</evidence>
<keyword evidence="4" id="KW-1185">Reference proteome</keyword>
<keyword evidence="2" id="KW-0812">Transmembrane</keyword>
<sequence length="364" mass="37964">MITPRVPRRFPIGDGEETVLVPRIPPAPPAGKSPAVEGESPAVSASAPPVPEAGTRAVEDTTSPVRRPAPPVPEAGARAVEDTTSPVRRPAPPREGSAGPFRSGDAAGPREPGRPGLGSRLLLRVGDIPIKVVYSLGAALATALAVFLIFVIFSGDEPADPVPQRQAQNASAAPATPAPSAPAITLPKLPKATPLQVLPGTPSVVIGSVTDSKAAITYFRLGAPWKVAAVSPFSAGQRVGGSRLPRTLAVSALLPGEKPRAELETDADFRKAAVGAVRWSVRNYHPTGSKVTWTASQRVVNGKGWVLGYRVTYEIDGKKRSSQAALALIDIGQRKPAMLFVTVPDTRKKLWADIAPLVASARAL</sequence>
<feature type="compositionally biased region" description="Low complexity" evidence="1">
    <location>
        <begin position="35"/>
        <end position="47"/>
    </location>
</feature>
<organism evidence="3 4">
    <name type="scientific">Planobispora takensis</name>
    <dbReference type="NCBI Taxonomy" id="1367882"/>
    <lineage>
        <taxon>Bacteria</taxon>
        <taxon>Bacillati</taxon>
        <taxon>Actinomycetota</taxon>
        <taxon>Actinomycetes</taxon>
        <taxon>Streptosporangiales</taxon>
        <taxon>Streptosporangiaceae</taxon>
        <taxon>Planobispora</taxon>
    </lineage>
</organism>
<accession>A0A8J3SY96</accession>
<gene>
    <name evidence="3" type="ORF">Pta02_30140</name>
</gene>
<dbReference type="Proteomes" id="UP000634476">
    <property type="component" value="Unassembled WGS sequence"/>
</dbReference>